<dbReference type="InterPro" id="IPR035899">
    <property type="entry name" value="DBL_dom_sf"/>
</dbReference>
<name>A0ABQ8XYT6_9EUKA</name>
<dbReference type="CDD" id="cd00160">
    <property type="entry name" value="RhoGEF"/>
    <property type="match status" value="1"/>
</dbReference>
<dbReference type="Pfam" id="PF00621">
    <property type="entry name" value="RhoGEF"/>
    <property type="match status" value="1"/>
</dbReference>
<accession>A0ABQ8XYT6</accession>
<organism evidence="2 3">
    <name type="scientific">Anaeramoeba flamelloides</name>
    <dbReference type="NCBI Taxonomy" id="1746091"/>
    <lineage>
        <taxon>Eukaryota</taxon>
        <taxon>Metamonada</taxon>
        <taxon>Anaeramoebidae</taxon>
        <taxon>Anaeramoeba</taxon>
    </lineage>
</organism>
<gene>
    <name evidence="2" type="ORF">M0813_26549</name>
</gene>
<dbReference type="Gene3D" id="1.20.900.10">
    <property type="entry name" value="Dbl homology (DH) domain"/>
    <property type="match status" value="1"/>
</dbReference>
<comment type="caution">
    <text evidence="2">The sequence shown here is derived from an EMBL/GenBank/DDBJ whole genome shotgun (WGS) entry which is preliminary data.</text>
</comment>
<dbReference type="PROSITE" id="PS50010">
    <property type="entry name" value="DH_2"/>
    <property type="match status" value="1"/>
</dbReference>
<dbReference type="PANTHER" id="PTHR12673:SF159">
    <property type="entry name" value="LD03170P"/>
    <property type="match status" value="1"/>
</dbReference>
<dbReference type="SMART" id="SM00325">
    <property type="entry name" value="RhoGEF"/>
    <property type="match status" value="1"/>
</dbReference>
<evidence type="ECO:0000313" key="3">
    <source>
        <dbReference type="Proteomes" id="UP001150062"/>
    </source>
</evidence>
<dbReference type="InterPro" id="IPR051092">
    <property type="entry name" value="FYVE_RhoGEF_PH"/>
</dbReference>
<dbReference type="Proteomes" id="UP001150062">
    <property type="component" value="Unassembled WGS sequence"/>
</dbReference>
<dbReference type="EMBL" id="JAOAOG010000237">
    <property type="protein sequence ID" value="KAJ6237756.1"/>
    <property type="molecule type" value="Genomic_DNA"/>
</dbReference>
<dbReference type="InterPro" id="IPR000219">
    <property type="entry name" value="DH_dom"/>
</dbReference>
<dbReference type="PANTHER" id="PTHR12673">
    <property type="entry name" value="FACIOGENITAL DYSPLASIA PROTEIN"/>
    <property type="match status" value="1"/>
</dbReference>
<sequence length="626" mass="74093">MSKYNSAYSFLEEPEVSSLKKKIKKKQTKPIKQYHRLPKHKQIANKPTHSGIDLPKEEKKCVLQIQHLLRKYLSGKKQKERKYILITSQLRKYLQTIRSEKIRQQMLIIGELIETEGKYISYLKLIIQLLKEIEAKKILTKLEIRSIDDGLEAIYKFNLLVLKELQACSNYWTKKTTIAQCFSEFIPYMGIYAPFINNYEQKFHQIEKLKKDNPKFGKFLTQVSKNPQSHGLRFESMIIMPVQRLPRYVLLLKELAKYKSGRERELCHEVANKMKITTSKINEKKRSFESIMEIIEIDRKFKGKTKVSLISPSRIFIAQLYTLFLLNKESKKAVLLLFNDLLLLAYVEGKSKRNRFKNEESFELKFAFKLTKIFNIQDVVPLNKKNKSKNSRSTTNKKITWRGKKKKSKWSFSCNDFLFKWITDNEDTDLEKAKDFIQILKKTIKSRREFIQSRRKSGTTNSKKDKKYNKYHSIELNSSFFHNNKEDNNNDNDNVDKKVLKEILPLQSVNSVRLDEREIINDLKTDNLNNTTSVNNENGEENDNDNDNEAFIENWELIEPQNLIHQQEYHDLFQSLNSDQDIENDFLDFSSISKKTDDFIFYEGFHEISNNEIDTSIDFKIKKKHN</sequence>
<dbReference type="SUPFAM" id="SSF48065">
    <property type="entry name" value="DBL homology domain (DH-domain)"/>
    <property type="match status" value="1"/>
</dbReference>
<reference evidence="2" key="1">
    <citation type="submission" date="2022-08" db="EMBL/GenBank/DDBJ databases">
        <title>Novel sulfate-reducing endosymbionts in the free-living metamonad Anaeramoeba.</title>
        <authorList>
            <person name="Jerlstrom-Hultqvist J."/>
            <person name="Cepicka I."/>
            <person name="Gallot-Lavallee L."/>
            <person name="Salas-Leiva D."/>
            <person name="Curtis B.A."/>
            <person name="Zahonova K."/>
            <person name="Pipaliya S."/>
            <person name="Dacks J."/>
            <person name="Roger A.J."/>
        </authorList>
    </citation>
    <scope>NUCLEOTIDE SEQUENCE</scope>
    <source>
        <strain evidence="2">Schooner1</strain>
    </source>
</reference>
<feature type="domain" description="DH" evidence="1">
    <location>
        <begin position="104"/>
        <end position="284"/>
    </location>
</feature>
<proteinExistence type="predicted"/>
<keyword evidence="3" id="KW-1185">Reference proteome</keyword>
<evidence type="ECO:0000259" key="1">
    <source>
        <dbReference type="PROSITE" id="PS50010"/>
    </source>
</evidence>
<evidence type="ECO:0000313" key="2">
    <source>
        <dbReference type="EMBL" id="KAJ6237756.1"/>
    </source>
</evidence>
<protein>
    <submittedName>
        <fullName evidence="2">Faciogenital dysplasia protein</fullName>
    </submittedName>
</protein>